<keyword evidence="7 12" id="KW-0472">Membrane</keyword>
<dbReference type="FunFam" id="3.90.550.10:FF:000138">
    <property type="entry name" value="Cellulose synthase isolog"/>
    <property type="match status" value="1"/>
</dbReference>
<dbReference type="EMBL" id="JAEFBJ010000004">
    <property type="protein sequence ID" value="KAG7621577.1"/>
    <property type="molecule type" value="Genomic_DNA"/>
</dbReference>
<evidence type="ECO:0000256" key="5">
    <source>
        <dbReference type="ARBA" id="ARBA00022989"/>
    </source>
</evidence>
<dbReference type="InterPro" id="IPR005150">
    <property type="entry name" value="Cellulose_synth"/>
</dbReference>
<comment type="caution">
    <text evidence="13">The sequence shown here is derived from an EMBL/GenBank/DDBJ whole genome shotgun (WGS) entry which is preliminary data.</text>
</comment>
<evidence type="ECO:0000256" key="9">
    <source>
        <dbReference type="ARBA" id="ARBA00037405"/>
    </source>
</evidence>
<feature type="binding site" evidence="11">
    <location>
        <position position="142"/>
    </location>
    <ligand>
        <name>UDP-alpha-D-glucose</name>
        <dbReference type="ChEBI" id="CHEBI:58885"/>
    </ligand>
</feature>
<evidence type="ECO:0000256" key="12">
    <source>
        <dbReference type="SAM" id="Phobius"/>
    </source>
</evidence>
<dbReference type="GO" id="GO:0016760">
    <property type="term" value="F:cellulose synthase (UDP-forming) activity"/>
    <property type="evidence" value="ECO:0007669"/>
    <property type="project" value="InterPro"/>
</dbReference>
<feature type="binding site" evidence="11">
    <location>
        <position position="112"/>
    </location>
    <ligand>
        <name>UDP-alpha-D-glucose</name>
        <dbReference type="ChEBI" id="CHEBI:58885"/>
    </ligand>
</feature>
<dbReference type="GO" id="GO:0000139">
    <property type="term" value="C:Golgi membrane"/>
    <property type="evidence" value="ECO:0007669"/>
    <property type="project" value="UniProtKB-SubCell"/>
</dbReference>
<keyword evidence="14" id="KW-1185">Reference proteome</keyword>
<dbReference type="OrthoDB" id="72851at2759"/>
<keyword evidence="4 12" id="KW-0812">Transmembrane</keyword>
<feature type="active site" evidence="10">
    <location>
        <position position="142"/>
    </location>
</feature>
<evidence type="ECO:0000313" key="14">
    <source>
        <dbReference type="Proteomes" id="UP000694251"/>
    </source>
</evidence>
<gene>
    <name evidence="13" type="ORF">ISN44_As04g024720</name>
</gene>
<keyword evidence="2" id="KW-0328">Glycosyltransferase</keyword>
<feature type="binding site" evidence="11">
    <location>
        <position position="113"/>
    </location>
    <ligand>
        <name>UDP-alpha-D-glucose</name>
        <dbReference type="ChEBI" id="CHEBI:58885"/>
    </ligand>
</feature>
<evidence type="ECO:0000256" key="4">
    <source>
        <dbReference type="ARBA" id="ARBA00022692"/>
    </source>
</evidence>
<feature type="transmembrane region" description="Helical" evidence="12">
    <location>
        <begin position="594"/>
        <end position="616"/>
    </location>
</feature>
<feature type="active site" evidence="10">
    <location>
        <position position="426"/>
    </location>
</feature>
<dbReference type="GO" id="GO:0071555">
    <property type="term" value="P:cell wall organization"/>
    <property type="evidence" value="ECO:0007669"/>
    <property type="project" value="UniProtKB-KW"/>
</dbReference>
<keyword evidence="5 12" id="KW-1133">Transmembrane helix</keyword>
<evidence type="ECO:0000256" key="8">
    <source>
        <dbReference type="ARBA" id="ARBA00023316"/>
    </source>
</evidence>
<dbReference type="PANTHER" id="PTHR13301">
    <property type="entry name" value="X-BOX TRANSCRIPTION FACTOR-RELATED"/>
    <property type="match status" value="1"/>
</dbReference>
<evidence type="ECO:0000256" key="7">
    <source>
        <dbReference type="ARBA" id="ARBA00023136"/>
    </source>
</evidence>
<keyword evidence="6" id="KW-0333">Golgi apparatus</keyword>
<feature type="transmembrane region" description="Helical" evidence="12">
    <location>
        <begin position="24"/>
        <end position="42"/>
    </location>
</feature>
<evidence type="ECO:0000256" key="10">
    <source>
        <dbReference type="PIRSR" id="PIRSR605150-1"/>
    </source>
</evidence>
<name>A0A8T2EC26_ARASU</name>
<evidence type="ECO:0000256" key="1">
    <source>
        <dbReference type="ARBA" id="ARBA00004653"/>
    </source>
</evidence>
<sequence length="704" mass="80383">METHRKNSVVGNILHTCHPCRRTIPYRIYAIFHTCGIIALMYHHVHSLVTANNTLITCLLLLSDIVLAFMWATTTSLRLNPVHRTECPEKYAAKPEDFPKLDVFLCTADPYKEPPMMVVNTALSVMAYEYPSDKISVYVSDDGGSSLTFFALIEAAKFSKQWLPFCKKNNVQDRSPEVYFSSESHSRSDEAENLKTNILKCEVEQMMYEDMKSRVEHVVESGKVETAFITCDQFRGVFDLWTDKFSRHDHPTIIQVLQNSETDMDNTRKYIMPNLIYVSREKSKVSPHHFKAGALNTLLGSIRDPEIKSGLGYVQFPQKFLGVSKNDIYACENKRLFNINMVGFDGLMGPTHVGTGCFFNRRAFYGPPYLLILPEINELKPYRIADKSIKAQDVLSLAHNVAGCIYEYNTNWGSKIGFRYGSLVEDYYTGFMLHFGLFEMSFSKYSPITYGIKSLDLLMGLGYCNSPFKPFWSIPLTVYGLLPQLALISGVSVFPKASDPWFWLYIILFFGAYAQDLSDFLLEGGTYRKWWNDQRMLMIKGLSSFFFGFIEFILKILNLSTPKFNVTSKANDDDEQRKRYEQEIFDFGTSSSMFLPLTTVAIVNLLAFVWGLYGILFCGGELYLELLLVSFAVVNCLPIYGAMVLRKDDGKLSKRICFLAGNLHVGSYCVKLLRPQVTSPLRLIHNNNTSGWFKRKKHNMNESV</sequence>
<evidence type="ECO:0000256" key="3">
    <source>
        <dbReference type="ARBA" id="ARBA00022679"/>
    </source>
</evidence>
<feature type="transmembrane region" description="Helical" evidence="12">
    <location>
        <begin position="622"/>
        <end position="645"/>
    </location>
</feature>
<feature type="transmembrane region" description="Helical" evidence="12">
    <location>
        <begin position="501"/>
        <end position="517"/>
    </location>
</feature>
<dbReference type="Pfam" id="PF03552">
    <property type="entry name" value="Cellulose_synt"/>
    <property type="match status" value="4"/>
</dbReference>
<accession>A0A8T2EC26</accession>
<comment type="subcellular location">
    <subcellularLocation>
        <location evidence="1">Golgi apparatus membrane</location>
        <topology evidence="1">Multi-pass membrane protein</topology>
    </subcellularLocation>
</comment>
<feature type="transmembrane region" description="Helical" evidence="12">
    <location>
        <begin position="537"/>
        <end position="554"/>
    </location>
</feature>
<evidence type="ECO:0000256" key="6">
    <source>
        <dbReference type="ARBA" id="ARBA00023034"/>
    </source>
</evidence>
<feature type="transmembrane region" description="Helical" evidence="12">
    <location>
        <begin position="54"/>
        <end position="72"/>
    </location>
</feature>
<organism evidence="13 14">
    <name type="scientific">Arabidopsis suecica</name>
    <name type="common">Swedish thale-cress</name>
    <name type="synonym">Cardaminopsis suecica</name>
    <dbReference type="NCBI Taxonomy" id="45249"/>
    <lineage>
        <taxon>Eukaryota</taxon>
        <taxon>Viridiplantae</taxon>
        <taxon>Streptophyta</taxon>
        <taxon>Embryophyta</taxon>
        <taxon>Tracheophyta</taxon>
        <taxon>Spermatophyta</taxon>
        <taxon>Magnoliopsida</taxon>
        <taxon>eudicotyledons</taxon>
        <taxon>Gunneridae</taxon>
        <taxon>Pentapetalae</taxon>
        <taxon>rosids</taxon>
        <taxon>malvids</taxon>
        <taxon>Brassicales</taxon>
        <taxon>Brassicaceae</taxon>
        <taxon>Camelineae</taxon>
        <taxon>Arabidopsis</taxon>
    </lineage>
</organism>
<feature type="transmembrane region" description="Helical" evidence="12">
    <location>
        <begin position="471"/>
        <end position="494"/>
    </location>
</feature>
<dbReference type="Proteomes" id="UP000694251">
    <property type="component" value="Chromosome 4"/>
</dbReference>
<reference evidence="13 14" key="1">
    <citation type="submission" date="2020-12" db="EMBL/GenBank/DDBJ databases">
        <title>Concerted genomic and epigenomic changes stabilize Arabidopsis allopolyploids.</title>
        <authorList>
            <person name="Chen Z."/>
        </authorList>
    </citation>
    <scope>NUCLEOTIDE SEQUENCE [LARGE SCALE GENOMIC DNA]</scope>
    <source>
        <strain evidence="13">As9502</strain>
        <tissue evidence="13">Leaf</tissue>
    </source>
</reference>
<evidence type="ECO:0000313" key="13">
    <source>
        <dbReference type="EMBL" id="KAG7621577.1"/>
    </source>
</evidence>
<evidence type="ECO:0000256" key="11">
    <source>
        <dbReference type="PIRSR" id="PIRSR605150-2"/>
    </source>
</evidence>
<dbReference type="GO" id="GO:0030244">
    <property type="term" value="P:cellulose biosynthetic process"/>
    <property type="evidence" value="ECO:0007669"/>
    <property type="project" value="InterPro"/>
</dbReference>
<evidence type="ECO:0000256" key="2">
    <source>
        <dbReference type="ARBA" id="ARBA00022676"/>
    </source>
</evidence>
<keyword evidence="8" id="KW-0961">Cell wall biogenesis/degradation</keyword>
<proteinExistence type="predicted"/>
<comment type="function">
    <text evidence="9">Thought to be a Golgi-localized beta-glycan synthase that polymerize the backbones of noncellulosic polysaccharides (hemicelluloses) of plant cell wall.</text>
</comment>
<keyword evidence="3" id="KW-0808">Transferase</keyword>
<dbReference type="AlphaFoldDB" id="A0A8T2EC26"/>
<protein>
    <submittedName>
        <fullName evidence="13">Cellulose synthase</fullName>
    </submittedName>
</protein>